<evidence type="ECO:0000256" key="1">
    <source>
        <dbReference type="SAM" id="MobiDB-lite"/>
    </source>
</evidence>
<reference evidence="3 4" key="1">
    <citation type="submission" date="2023-03" db="EMBL/GenBank/DDBJ databases">
        <title>Draft assemblies of triclosan tolerant bacteria isolated from returned activated sludge.</title>
        <authorList>
            <person name="Van Hamelsveld S."/>
        </authorList>
    </citation>
    <scope>NUCLEOTIDE SEQUENCE [LARGE SCALE GENOMIC DNA]</scope>
    <source>
        <strain evidence="3 4">GW210010_S58</strain>
    </source>
</reference>
<dbReference type="RefSeq" id="WP_276268809.1">
    <property type="nucleotide sequence ID" value="NZ_JARJLM010000640.1"/>
</dbReference>
<evidence type="ECO:0000313" key="3">
    <source>
        <dbReference type="EMBL" id="MDF3838978.1"/>
    </source>
</evidence>
<dbReference type="PANTHER" id="PTHR30482:SF10">
    <property type="entry name" value="HIGH-AFFINITY BRANCHED-CHAIN AMINO ACID TRANSPORT PROTEIN BRAE"/>
    <property type="match status" value="1"/>
</dbReference>
<keyword evidence="4" id="KW-1185">Reference proteome</keyword>
<name>A0ABT6B2Y6_9BURK</name>
<accession>A0ABT6B2Y6</accession>
<sequence length="131" mass="14148">MGLNVLVGINGQLSLGHGVFYALGAYTVAILMDRYGMPYGWSLPANICSRCFGPRIAVQGPVRRQGAQCPCMSTTTCAKWPASPERHSPEHRNRSHAKRPHSRQDRAAARVPGLHAHPAGRGHPVAPPARP</sequence>
<dbReference type="Proteomes" id="UP001216674">
    <property type="component" value="Unassembled WGS sequence"/>
</dbReference>
<proteinExistence type="predicted"/>
<dbReference type="PANTHER" id="PTHR30482">
    <property type="entry name" value="HIGH-AFFINITY BRANCHED-CHAIN AMINO ACID TRANSPORT SYSTEM PERMEASE"/>
    <property type="match status" value="1"/>
</dbReference>
<gene>
    <name evidence="3" type="ORF">P3W85_39490</name>
</gene>
<keyword evidence="2" id="KW-1133">Transmembrane helix</keyword>
<feature type="region of interest" description="Disordered" evidence="1">
    <location>
        <begin position="79"/>
        <end position="131"/>
    </location>
</feature>
<feature type="transmembrane region" description="Helical" evidence="2">
    <location>
        <begin position="12"/>
        <end position="32"/>
    </location>
</feature>
<comment type="caution">
    <text evidence="3">The sequence shown here is derived from an EMBL/GenBank/DDBJ whole genome shotgun (WGS) entry which is preliminary data.</text>
</comment>
<evidence type="ECO:0000256" key="2">
    <source>
        <dbReference type="SAM" id="Phobius"/>
    </source>
</evidence>
<protein>
    <recommendedName>
        <fullName evidence="5">Branched-chain amino acid ABC transporter permease</fullName>
    </recommendedName>
</protein>
<dbReference type="EMBL" id="JARJLM010000640">
    <property type="protein sequence ID" value="MDF3838978.1"/>
    <property type="molecule type" value="Genomic_DNA"/>
</dbReference>
<organism evidence="3 4">
    <name type="scientific">Cupriavidus basilensis</name>
    <dbReference type="NCBI Taxonomy" id="68895"/>
    <lineage>
        <taxon>Bacteria</taxon>
        <taxon>Pseudomonadati</taxon>
        <taxon>Pseudomonadota</taxon>
        <taxon>Betaproteobacteria</taxon>
        <taxon>Burkholderiales</taxon>
        <taxon>Burkholderiaceae</taxon>
        <taxon>Cupriavidus</taxon>
    </lineage>
</organism>
<keyword evidence="2" id="KW-0472">Membrane</keyword>
<evidence type="ECO:0000313" key="4">
    <source>
        <dbReference type="Proteomes" id="UP001216674"/>
    </source>
</evidence>
<evidence type="ECO:0008006" key="5">
    <source>
        <dbReference type="Google" id="ProtNLM"/>
    </source>
</evidence>
<keyword evidence="2" id="KW-0812">Transmembrane</keyword>
<dbReference type="InterPro" id="IPR043428">
    <property type="entry name" value="LivM-like"/>
</dbReference>